<proteinExistence type="predicted"/>
<dbReference type="Gene3D" id="3.30.1330.30">
    <property type="match status" value="1"/>
</dbReference>
<dbReference type="EMBL" id="JAINDJ010000002">
    <property type="protein sequence ID" value="KAG9459974.1"/>
    <property type="molecule type" value="Genomic_DNA"/>
</dbReference>
<accession>A0AAV7FG24</accession>
<feature type="domain" description="Ribosomal protein eL8/eL30/eS12/Gadd45" evidence="1">
    <location>
        <begin position="104"/>
        <end position="164"/>
    </location>
</feature>
<comment type="caution">
    <text evidence="2">The sequence shown here is derived from an EMBL/GenBank/DDBJ whole genome shotgun (WGS) entry which is preliminary data.</text>
</comment>
<protein>
    <recommendedName>
        <fullName evidence="1">Ribosomal protein eL8/eL30/eS12/Gadd45 domain-containing protein</fullName>
    </recommendedName>
</protein>
<name>A0AAV7FG24_ARIFI</name>
<keyword evidence="3" id="KW-1185">Reference proteome</keyword>
<sequence>MAKKKSRKVIEASKVGNAVNEEHSSRITYSGESLTILLKRLSGEIETAKLTSGPLPEKIRIKQQFSIGVNDVTRVLERMPLAERGNSDQEPPPHSGHKPSPVQLQAILLASDCNSRWLTKHLPSLASSRNVPLIFVKDNKGGSLRLGEVVKIKTAIALGIKTRGSGINKFIKEVLQTGNQANVMRDL</sequence>
<dbReference type="InterPro" id="IPR029064">
    <property type="entry name" value="Ribosomal_eL30-like_sf"/>
</dbReference>
<dbReference type="InterPro" id="IPR004038">
    <property type="entry name" value="Ribosomal_eL8/eL30/eS12/Gad45"/>
</dbReference>
<dbReference type="AlphaFoldDB" id="A0AAV7FG24"/>
<gene>
    <name evidence="2" type="ORF">H6P81_004482</name>
</gene>
<reference evidence="2 3" key="1">
    <citation type="submission" date="2021-07" db="EMBL/GenBank/DDBJ databases">
        <title>The Aristolochia fimbriata genome: insights into angiosperm evolution, floral development and chemical biosynthesis.</title>
        <authorList>
            <person name="Jiao Y."/>
        </authorList>
    </citation>
    <scope>NUCLEOTIDE SEQUENCE [LARGE SCALE GENOMIC DNA]</scope>
    <source>
        <strain evidence="2">IBCAS-2021</strain>
        <tissue evidence="2">Leaf</tissue>
    </source>
</reference>
<dbReference type="Pfam" id="PF01248">
    <property type="entry name" value="Ribosomal_L7Ae"/>
    <property type="match status" value="1"/>
</dbReference>
<dbReference type="PANTHER" id="PTHR47903:SF2">
    <property type="entry name" value="OS07G0636400 PROTEIN"/>
    <property type="match status" value="1"/>
</dbReference>
<evidence type="ECO:0000313" key="3">
    <source>
        <dbReference type="Proteomes" id="UP000825729"/>
    </source>
</evidence>
<dbReference type="Proteomes" id="UP000825729">
    <property type="component" value="Unassembled WGS sequence"/>
</dbReference>
<evidence type="ECO:0000313" key="2">
    <source>
        <dbReference type="EMBL" id="KAG9459974.1"/>
    </source>
</evidence>
<dbReference type="SUPFAM" id="SSF55315">
    <property type="entry name" value="L30e-like"/>
    <property type="match status" value="1"/>
</dbReference>
<organism evidence="2 3">
    <name type="scientific">Aristolochia fimbriata</name>
    <name type="common">White veined hardy Dutchman's pipe vine</name>
    <dbReference type="NCBI Taxonomy" id="158543"/>
    <lineage>
        <taxon>Eukaryota</taxon>
        <taxon>Viridiplantae</taxon>
        <taxon>Streptophyta</taxon>
        <taxon>Embryophyta</taxon>
        <taxon>Tracheophyta</taxon>
        <taxon>Spermatophyta</taxon>
        <taxon>Magnoliopsida</taxon>
        <taxon>Magnoliidae</taxon>
        <taxon>Piperales</taxon>
        <taxon>Aristolochiaceae</taxon>
        <taxon>Aristolochia</taxon>
    </lineage>
</organism>
<dbReference type="PANTHER" id="PTHR47903">
    <property type="entry name" value="OS07G0636400 PROTEIN"/>
    <property type="match status" value="1"/>
</dbReference>
<evidence type="ECO:0000259" key="1">
    <source>
        <dbReference type="Pfam" id="PF01248"/>
    </source>
</evidence>